<dbReference type="SUPFAM" id="SSF161098">
    <property type="entry name" value="MetI-like"/>
    <property type="match status" value="1"/>
</dbReference>
<dbReference type="GO" id="GO:0005886">
    <property type="term" value="C:plasma membrane"/>
    <property type="evidence" value="ECO:0007669"/>
    <property type="project" value="UniProtKB-SubCell"/>
</dbReference>
<dbReference type="InterPro" id="IPR000515">
    <property type="entry name" value="MetI-like"/>
</dbReference>
<keyword evidence="3" id="KW-1003">Cell membrane</keyword>
<name>A0A7V5LT68_UNCW3</name>
<dbReference type="PROSITE" id="PS50928">
    <property type="entry name" value="ABC_TM1"/>
    <property type="match status" value="1"/>
</dbReference>
<proteinExistence type="inferred from homology"/>
<comment type="caution">
    <text evidence="9">The sequence shown here is derived from an EMBL/GenBank/DDBJ whole genome shotgun (WGS) entry which is preliminary data.</text>
</comment>
<keyword evidence="2 7" id="KW-0813">Transport</keyword>
<feature type="transmembrane region" description="Helical" evidence="7">
    <location>
        <begin position="12"/>
        <end position="35"/>
    </location>
</feature>
<dbReference type="PANTHER" id="PTHR30193:SF37">
    <property type="entry name" value="INNER MEMBRANE ABC TRANSPORTER PERMEASE PROTEIN YCJO"/>
    <property type="match status" value="1"/>
</dbReference>
<evidence type="ECO:0000256" key="1">
    <source>
        <dbReference type="ARBA" id="ARBA00004651"/>
    </source>
</evidence>
<evidence type="ECO:0000256" key="2">
    <source>
        <dbReference type="ARBA" id="ARBA00022448"/>
    </source>
</evidence>
<evidence type="ECO:0000256" key="5">
    <source>
        <dbReference type="ARBA" id="ARBA00022989"/>
    </source>
</evidence>
<reference evidence="9" key="1">
    <citation type="journal article" date="2020" name="mSystems">
        <title>Genome- and Community-Level Interaction Insights into Carbon Utilization and Element Cycling Functions of Hydrothermarchaeota in Hydrothermal Sediment.</title>
        <authorList>
            <person name="Zhou Z."/>
            <person name="Liu Y."/>
            <person name="Xu W."/>
            <person name="Pan J."/>
            <person name="Luo Z.H."/>
            <person name="Li M."/>
        </authorList>
    </citation>
    <scope>NUCLEOTIDE SEQUENCE [LARGE SCALE GENOMIC DNA]</scope>
    <source>
        <strain evidence="9">HyVt-96</strain>
    </source>
</reference>
<protein>
    <submittedName>
        <fullName evidence="9">Sugar ABC transporter permease</fullName>
    </submittedName>
</protein>
<dbReference type="PANTHER" id="PTHR30193">
    <property type="entry name" value="ABC TRANSPORTER PERMEASE PROTEIN"/>
    <property type="match status" value="1"/>
</dbReference>
<feature type="transmembrane region" description="Helical" evidence="7">
    <location>
        <begin position="272"/>
        <end position="293"/>
    </location>
</feature>
<accession>A0A7V5LT68</accession>
<sequence length="300" mass="33681">MKKGIRDNINAYTFIFPFAFIFIVFLFLPFLYSIYLSFNQVTDFSDVFGGLSFVGLKNYLFLFRDKEFWWALVVTLYYALIIIPLNIVVSLLLAILLRKRYRLNSMYRTFFFLPFVLDAFVVGIVWTFIYAGRYGLLVNILKPLIGSIYETGFLGNAKTVMPSVALAMTLKGAGFGMILYIAALDGIPKEVYEAAELDGATGLKKLWYITVPLIQPVTTFMVIIGIIGALSAFAEFYAMTGGGPIVYKWGTPLGMTKVTGLYLFNHFSNLRLGLAAATSFVLLILALGLSITYSKVQRKR</sequence>
<evidence type="ECO:0000256" key="4">
    <source>
        <dbReference type="ARBA" id="ARBA00022692"/>
    </source>
</evidence>
<dbReference type="EMBL" id="DRTX01000078">
    <property type="protein sequence ID" value="HHF52995.1"/>
    <property type="molecule type" value="Genomic_DNA"/>
</dbReference>
<feature type="transmembrane region" description="Helical" evidence="7">
    <location>
        <begin position="164"/>
        <end position="185"/>
    </location>
</feature>
<organism evidence="9">
    <name type="scientific">candidate division WOR-3 bacterium</name>
    <dbReference type="NCBI Taxonomy" id="2052148"/>
    <lineage>
        <taxon>Bacteria</taxon>
        <taxon>Bacteria division WOR-3</taxon>
    </lineage>
</organism>
<comment type="subcellular location">
    <subcellularLocation>
        <location evidence="1 7">Cell membrane</location>
        <topology evidence="1 7">Multi-pass membrane protein</topology>
    </subcellularLocation>
</comment>
<feature type="transmembrane region" description="Helical" evidence="7">
    <location>
        <begin position="206"/>
        <end position="234"/>
    </location>
</feature>
<dbReference type="Pfam" id="PF00528">
    <property type="entry name" value="BPD_transp_1"/>
    <property type="match status" value="1"/>
</dbReference>
<evidence type="ECO:0000259" key="8">
    <source>
        <dbReference type="PROSITE" id="PS50928"/>
    </source>
</evidence>
<dbReference type="InterPro" id="IPR035906">
    <property type="entry name" value="MetI-like_sf"/>
</dbReference>
<dbReference type="InterPro" id="IPR051393">
    <property type="entry name" value="ABC_transporter_permease"/>
</dbReference>
<feature type="transmembrane region" description="Helical" evidence="7">
    <location>
        <begin position="109"/>
        <end position="131"/>
    </location>
</feature>
<feature type="domain" description="ABC transmembrane type-1" evidence="8">
    <location>
        <begin position="72"/>
        <end position="293"/>
    </location>
</feature>
<keyword evidence="5 7" id="KW-1133">Transmembrane helix</keyword>
<evidence type="ECO:0000313" key="9">
    <source>
        <dbReference type="EMBL" id="HHF52995.1"/>
    </source>
</evidence>
<dbReference type="Gene3D" id="1.10.3720.10">
    <property type="entry name" value="MetI-like"/>
    <property type="match status" value="1"/>
</dbReference>
<keyword evidence="4 7" id="KW-0812">Transmembrane</keyword>
<comment type="similarity">
    <text evidence="7">Belongs to the binding-protein-dependent transport system permease family.</text>
</comment>
<dbReference type="GO" id="GO:0055085">
    <property type="term" value="P:transmembrane transport"/>
    <property type="evidence" value="ECO:0007669"/>
    <property type="project" value="InterPro"/>
</dbReference>
<evidence type="ECO:0000256" key="3">
    <source>
        <dbReference type="ARBA" id="ARBA00022475"/>
    </source>
</evidence>
<dbReference type="AlphaFoldDB" id="A0A7V5LT68"/>
<keyword evidence="6 7" id="KW-0472">Membrane</keyword>
<evidence type="ECO:0000256" key="6">
    <source>
        <dbReference type="ARBA" id="ARBA00023136"/>
    </source>
</evidence>
<evidence type="ECO:0000256" key="7">
    <source>
        <dbReference type="RuleBase" id="RU363032"/>
    </source>
</evidence>
<feature type="transmembrane region" description="Helical" evidence="7">
    <location>
        <begin position="68"/>
        <end position="97"/>
    </location>
</feature>
<gene>
    <name evidence="9" type="ORF">ENL43_01355</name>
</gene>
<dbReference type="CDD" id="cd06261">
    <property type="entry name" value="TM_PBP2"/>
    <property type="match status" value="1"/>
</dbReference>
<dbReference type="Proteomes" id="UP000886050">
    <property type="component" value="Unassembled WGS sequence"/>
</dbReference>